<evidence type="ECO:0000256" key="1">
    <source>
        <dbReference type="SAM" id="MobiDB-lite"/>
    </source>
</evidence>
<dbReference type="GO" id="GO:0035076">
    <property type="term" value="P:ecdysone receptor signaling pathway"/>
    <property type="evidence" value="ECO:0007669"/>
    <property type="project" value="EnsemblMetazoa"/>
</dbReference>
<feature type="compositionally biased region" description="Basic and acidic residues" evidence="1">
    <location>
        <begin position="99"/>
        <end position="115"/>
    </location>
</feature>
<dbReference type="OrthoDB" id="5062115at2759"/>
<feature type="compositionally biased region" description="Polar residues" evidence="1">
    <location>
        <begin position="81"/>
        <end position="98"/>
    </location>
</feature>
<dbReference type="Proteomes" id="UP000008744">
    <property type="component" value="Unassembled WGS sequence"/>
</dbReference>
<keyword evidence="3" id="KW-1185">Reference proteome</keyword>
<dbReference type="eggNOG" id="KOG3626">
    <property type="taxonomic scope" value="Eukaryota"/>
</dbReference>
<accession>B4H6N3</accession>
<organism evidence="3">
    <name type="scientific">Drosophila persimilis</name>
    <name type="common">Fruit fly</name>
    <dbReference type="NCBI Taxonomy" id="7234"/>
    <lineage>
        <taxon>Eukaryota</taxon>
        <taxon>Metazoa</taxon>
        <taxon>Ecdysozoa</taxon>
        <taxon>Arthropoda</taxon>
        <taxon>Hexapoda</taxon>
        <taxon>Insecta</taxon>
        <taxon>Pterygota</taxon>
        <taxon>Neoptera</taxon>
        <taxon>Endopterygota</taxon>
        <taxon>Diptera</taxon>
        <taxon>Brachycera</taxon>
        <taxon>Muscomorpha</taxon>
        <taxon>Ephydroidea</taxon>
        <taxon>Drosophilidae</taxon>
        <taxon>Drosophila</taxon>
        <taxon>Sophophora</taxon>
    </lineage>
</organism>
<dbReference type="GO" id="GO:0005886">
    <property type="term" value="C:plasma membrane"/>
    <property type="evidence" value="ECO:0007669"/>
    <property type="project" value="EnsemblMetazoa"/>
</dbReference>
<protein>
    <submittedName>
        <fullName evidence="2">GL15587</fullName>
    </submittedName>
</protein>
<evidence type="ECO:0000313" key="2">
    <source>
        <dbReference type="EMBL" id="EDW33461.1"/>
    </source>
</evidence>
<dbReference type="EMBL" id="CH479214">
    <property type="protein sequence ID" value="EDW33461.1"/>
    <property type="molecule type" value="Genomic_DNA"/>
</dbReference>
<dbReference type="AlphaFoldDB" id="B4H6N3"/>
<evidence type="ECO:0000313" key="3">
    <source>
        <dbReference type="Proteomes" id="UP000008744"/>
    </source>
</evidence>
<dbReference type="HOGENOM" id="CLU_2111393_0_0_1"/>
<dbReference type="GO" id="GO:0002164">
    <property type="term" value="P:larval development"/>
    <property type="evidence" value="ECO:0007669"/>
    <property type="project" value="EnsemblMetazoa"/>
</dbReference>
<gene>
    <name evidence="2" type="primary">Dper\GL15587</name>
    <name evidence="2" type="ORF">Dper_GL15587</name>
</gene>
<name>B4H6N3_DROPE</name>
<feature type="compositionally biased region" description="Gly residues" evidence="1">
    <location>
        <begin position="24"/>
        <end position="42"/>
    </location>
</feature>
<reference evidence="2 3" key="1">
    <citation type="journal article" date="2007" name="Nature">
        <title>Evolution of genes and genomes on the Drosophila phylogeny.</title>
        <authorList>
            <consortium name="Drosophila 12 Genomes Consortium"/>
            <person name="Clark A.G."/>
            <person name="Eisen M.B."/>
            <person name="Smith D.R."/>
            <person name="Bergman C.M."/>
            <person name="Oliver B."/>
            <person name="Markow T.A."/>
            <person name="Kaufman T.C."/>
            <person name="Kellis M."/>
            <person name="Gelbart W."/>
            <person name="Iyer V.N."/>
            <person name="Pollard D.A."/>
            <person name="Sackton T.B."/>
            <person name="Larracuente A.M."/>
            <person name="Singh N.D."/>
            <person name="Abad J.P."/>
            <person name="Abt D.N."/>
            <person name="Adryan B."/>
            <person name="Aguade M."/>
            <person name="Akashi H."/>
            <person name="Anderson W.W."/>
            <person name="Aquadro C.F."/>
            <person name="Ardell D.H."/>
            <person name="Arguello R."/>
            <person name="Artieri C.G."/>
            <person name="Barbash D.A."/>
            <person name="Barker D."/>
            <person name="Barsanti P."/>
            <person name="Batterham P."/>
            <person name="Batzoglou S."/>
            <person name="Begun D."/>
            <person name="Bhutkar A."/>
            <person name="Blanco E."/>
            <person name="Bosak S.A."/>
            <person name="Bradley R.K."/>
            <person name="Brand A.D."/>
            <person name="Brent M.R."/>
            <person name="Brooks A.N."/>
            <person name="Brown R.H."/>
            <person name="Butlin R.K."/>
            <person name="Caggese C."/>
            <person name="Calvi B.R."/>
            <person name="Bernardo de Carvalho A."/>
            <person name="Caspi A."/>
            <person name="Castrezana S."/>
            <person name="Celniker S.E."/>
            <person name="Chang J.L."/>
            <person name="Chapple C."/>
            <person name="Chatterji S."/>
            <person name="Chinwalla A."/>
            <person name="Civetta A."/>
            <person name="Clifton S.W."/>
            <person name="Comeron J.M."/>
            <person name="Costello J.C."/>
            <person name="Coyne J.A."/>
            <person name="Daub J."/>
            <person name="David R.G."/>
            <person name="Delcher A.L."/>
            <person name="Delehaunty K."/>
            <person name="Do C.B."/>
            <person name="Ebling H."/>
            <person name="Edwards K."/>
            <person name="Eickbush T."/>
            <person name="Evans J.D."/>
            <person name="Filipski A."/>
            <person name="Findeiss S."/>
            <person name="Freyhult E."/>
            <person name="Fulton L."/>
            <person name="Fulton R."/>
            <person name="Garcia A.C."/>
            <person name="Gardiner A."/>
            <person name="Garfield D.A."/>
            <person name="Garvin B.E."/>
            <person name="Gibson G."/>
            <person name="Gilbert D."/>
            <person name="Gnerre S."/>
            <person name="Godfrey J."/>
            <person name="Good R."/>
            <person name="Gotea V."/>
            <person name="Gravely B."/>
            <person name="Greenberg A.J."/>
            <person name="Griffiths-Jones S."/>
            <person name="Gross S."/>
            <person name="Guigo R."/>
            <person name="Gustafson E.A."/>
            <person name="Haerty W."/>
            <person name="Hahn M.W."/>
            <person name="Halligan D.L."/>
            <person name="Halpern A.L."/>
            <person name="Halter G.M."/>
            <person name="Han M.V."/>
            <person name="Heger A."/>
            <person name="Hillier L."/>
            <person name="Hinrichs A.S."/>
            <person name="Holmes I."/>
            <person name="Hoskins R.A."/>
            <person name="Hubisz M.J."/>
            <person name="Hultmark D."/>
            <person name="Huntley M.A."/>
            <person name="Jaffe D.B."/>
            <person name="Jagadeeshan S."/>
            <person name="Jeck W.R."/>
            <person name="Johnson J."/>
            <person name="Jones C.D."/>
            <person name="Jordan W.C."/>
            <person name="Karpen G.H."/>
            <person name="Kataoka E."/>
            <person name="Keightley P.D."/>
            <person name="Kheradpour P."/>
            <person name="Kirkness E.F."/>
            <person name="Koerich L.B."/>
            <person name="Kristiansen K."/>
            <person name="Kudrna D."/>
            <person name="Kulathinal R.J."/>
            <person name="Kumar S."/>
            <person name="Kwok R."/>
            <person name="Lander E."/>
            <person name="Langley C.H."/>
            <person name="Lapoint R."/>
            <person name="Lazzaro B.P."/>
            <person name="Lee S.J."/>
            <person name="Levesque L."/>
            <person name="Li R."/>
            <person name="Lin C.F."/>
            <person name="Lin M.F."/>
            <person name="Lindblad-Toh K."/>
            <person name="Llopart A."/>
            <person name="Long M."/>
            <person name="Low L."/>
            <person name="Lozovsky E."/>
            <person name="Lu J."/>
            <person name="Luo M."/>
            <person name="Machado C.A."/>
            <person name="Makalowski W."/>
            <person name="Marzo M."/>
            <person name="Matsuda M."/>
            <person name="Matzkin L."/>
            <person name="McAllister B."/>
            <person name="McBride C.S."/>
            <person name="McKernan B."/>
            <person name="McKernan K."/>
            <person name="Mendez-Lago M."/>
            <person name="Minx P."/>
            <person name="Mollenhauer M.U."/>
            <person name="Montooth K."/>
            <person name="Mount S.M."/>
            <person name="Mu X."/>
            <person name="Myers E."/>
            <person name="Negre B."/>
            <person name="Newfeld S."/>
            <person name="Nielsen R."/>
            <person name="Noor M.A."/>
            <person name="O'Grady P."/>
            <person name="Pachter L."/>
            <person name="Papaceit M."/>
            <person name="Parisi M.J."/>
            <person name="Parisi M."/>
            <person name="Parts L."/>
            <person name="Pedersen J.S."/>
            <person name="Pesole G."/>
            <person name="Phillippy A.M."/>
            <person name="Ponting C.P."/>
            <person name="Pop M."/>
            <person name="Porcelli D."/>
            <person name="Powell J.R."/>
            <person name="Prohaska S."/>
            <person name="Pruitt K."/>
            <person name="Puig M."/>
            <person name="Quesneville H."/>
            <person name="Ram K.R."/>
            <person name="Rand D."/>
            <person name="Rasmussen M.D."/>
            <person name="Reed L.K."/>
            <person name="Reenan R."/>
            <person name="Reily A."/>
            <person name="Remington K.A."/>
            <person name="Rieger T.T."/>
            <person name="Ritchie M.G."/>
            <person name="Robin C."/>
            <person name="Rogers Y.H."/>
            <person name="Rohde C."/>
            <person name="Rozas J."/>
            <person name="Rubenfield M.J."/>
            <person name="Ruiz A."/>
            <person name="Russo S."/>
            <person name="Salzberg S.L."/>
            <person name="Sanchez-Gracia A."/>
            <person name="Saranga D.J."/>
            <person name="Sato H."/>
            <person name="Schaeffer S.W."/>
            <person name="Schatz M.C."/>
            <person name="Schlenke T."/>
            <person name="Schwartz R."/>
            <person name="Segarra C."/>
            <person name="Singh R.S."/>
            <person name="Sirot L."/>
            <person name="Sirota M."/>
            <person name="Sisneros N.B."/>
            <person name="Smith C.D."/>
            <person name="Smith T.F."/>
            <person name="Spieth J."/>
            <person name="Stage D.E."/>
            <person name="Stark A."/>
            <person name="Stephan W."/>
            <person name="Strausberg R.L."/>
            <person name="Strempel S."/>
            <person name="Sturgill D."/>
            <person name="Sutton G."/>
            <person name="Sutton G.G."/>
            <person name="Tao W."/>
            <person name="Teichmann S."/>
            <person name="Tobari Y.N."/>
            <person name="Tomimura Y."/>
            <person name="Tsolas J.M."/>
            <person name="Valente V.L."/>
            <person name="Venter E."/>
            <person name="Venter J.C."/>
            <person name="Vicario S."/>
            <person name="Vieira F.G."/>
            <person name="Vilella A.J."/>
            <person name="Villasante A."/>
            <person name="Walenz B."/>
            <person name="Wang J."/>
            <person name="Wasserman M."/>
            <person name="Watts T."/>
            <person name="Wilson D."/>
            <person name="Wilson R.K."/>
            <person name="Wing R.A."/>
            <person name="Wolfner M.F."/>
            <person name="Wong A."/>
            <person name="Wong G.K."/>
            <person name="Wu C.I."/>
            <person name="Wu G."/>
            <person name="Yamamoto D."/>
            <person name="Yang H.P."/>
            <person name="Yang S.P."/>
            <person name="Yorke J.A."/>
            <person name="Yoshida K."/>
            <person name="Zdobnov E."/>
            <person name="Zhang P."/>
            <person name="Zhang Y."/>
            <person name="Zimin A.V."/>
            <person name="Baldwin J."/>
            <person name="Abdouelleil A."/>
            <person name="Abdulkadir J."/>
            <person name="Abebe A."/>
            <person name="Abera B."/>
            <person name="Abreu J."/>
            <person name="Acer S.C."/>
            <person name="Aftuck L."/>
            <person name="Alexander A."/>
            <person name="An P."/>
            <person name="Anderson E."/>
            <person name="Anderson S."/>
            <person name="Arachi H."/>
            <person name="Azer M."/>
            <person name="Bachantsang P."/>
            <person name="Barry A."/>
            <person name="Bayul T."/>
            <person name="Berlin A."/>
            <person name="Bessette D."/>
            <person name="Bloom T."/>
            <person name="Blye J."/>
            <person name="Boguslavskiy L."/>
            <person name="Bonnet C."/>
            <person name="Boukhgalter B."/>
            <person name="Bourzgui I."/>
            <person name="Brown A."/>
            <person name="Cahill P."/>
            <person name="Channer S."/>
            <person name="Cheshatsang Y."/>
            <person name="Chuda L."/>
            <person name="Citroen M."/>
            <person name="Collymore A."/>
            <person name="Cooke P."/>
            <person name="Costello M."/>
            <person name="D'Aco K."/>
            <person name="Daza R."/>
            <person name="De Haan G."/>
            <person name="DeGray S."/>
            <person name="DeMaso C."/>
            <person name="Dhargay N."/>
            <person name="Dooley K."/>
            <person name="Dooley E."/>
            <person name="Doricent M."/>
            <person name="Dorje P."/>
            <person name="Dorjee K."/>
            <person name="Dupes A."/>
            <person name="Elong R."/>
            <person name="Falk J."/>
            <person name="Farina A."/>
            <person name="Faro S."/>
            <person name="Ferguson D."/>
            <person name="Fisher S."/>
            <person name="Foley C.D."/>
            <person name="Franke A."/>
            <person name="Friedrich D."/>
            <person name="Gadbois L."/>
            <person name="Gearin G."/>
            <person name="Gearin C.R."/>
            <person name="Giannoukos G."/>
            <person name="Goode T."/>
            <person name="Graham J."/>
            <person name="Grandbois E."/>
            <person name="Grewal S."/>
            <person name="Gyaltsen K."/>
            <person name="Hafez N."/>
            <person name="Hagos B."/>
            <person name="Hall J."/>
            <person name="Henson C."/>
            <person name="Hollinger A."/>
            <person name="Honan T."/>
            <person name="Huard M.D."/>
            <person name="Hughes L."/>
            <person name="Hurhula B."/>
            <person name="Husby M.E."/>
            <person name="Kamat A."/>
            <person name="Kanga B."/>
            <person name="Kashin S."/>
            <person name="Khazanovich D."/>
            <person name="Kisner P."/>
            <person name="Lance K."/>
            <person name="Lara M."/>
            <person name="Lee W."/>
            <person name="Lennon N."/>
            <person name="Letendre F."/>
            <person name="LeVine R."/>
            <person name="Lipovsky A."/>
            <person name="Liu X."/>
            <person name="Liu J."/>
            <person name="Liu S."/>
            <person name="Lokyitsang T."/>
            <person name="Lokyitsang Y."/>
            <person name="Lubonja R."/>
            <person name="Lui A."/>
            <person name="MacDonald P."/>
            <person name="Magnisalis V."/>
            <person name="Maru K."/>
            <person name="Matthews C."/>
            <person name="McCusker W."/>
            <person name="McDonough S."/>
            <person name="Mehta T."/>
            <person name="Meldrim J."/>
            <person name="Meneus L."/>
            <person name="Mihai O."/>
            <person name="Mihalev A."/>
            <person name="Mihova T."/>
            <person name="Mittelman R."/>
            <person name="Mlenga V."/>
            <person name="Montmayeur A."/>
            <person name="Mulrain L."/>
            <person name="Navidi A."/>
            <person name="Naylor J."/>
            <person name="Negash T."/>
            <person name="Nguyen T."/>
            <person name="Nguyen N."/>
            <person name="Nicol R."/>
            <person name="Norbu C."/>
            <person name="Norbu N."/>
            <person name="Novod N."/>
            <person name="O'Neill B."/>
            <person name="Osman S."/>
            <person name="Markiewicz E."/>
            <person name="Oyono O.L."/>
            <person name="Patti C."/>
            <person name="Phunkhang P."/>
            <person name="Pierre F."/>
            <person name="Priest M."/>
            <person name="Raghuraman S."/>
            <person name="Rege F."/>
            <person name="Reyes R."/>
            <person name="Rise C."/>
            <person name="Rogov P."/>
            <person name="Ross K."/>
            <person name="Ryan E."/>
            <person name="Settipalli S."/>
            <person name="Shea T."/>
            <person name="Sherpa N."/>
            <person name="Shi L."/>
            <person name="Shih D."/>
            <person name="Sparrow T."/>
            <person name="Spaulding J."/>
            <person name="Stalker J."/>
            <person name="Stange-Thomann N."/>
            <person name="Stavropoulos S."/>
            <person name="Stone C."/>
            <person name="Strader C."/>
            <person name="Tesfaye S."/>
            <person name="Thomson T."/>
            <person name="Thoulutsang Y."/>
            <person name="Thoulutsang D."/>
            <person name="Topham K."/>
            <person name="Topping I."/>
            <person name="Tsamla T."/>
            <person name="Vassiliev H."/>
            <person name="Vo A."/>
            <person name="Wangchuk T."/>
            <person name="Wangdi T."/>
            <person name="Weiand M."/>
            <person name="Wilkinson J."/>
            <person name="Wilson A."/>
            <person name="Yadav S."/>
            <person name="Young G."/>
            <person name="Yu Q."/>
            <person name="Zembek L."/>
            <person name="Zhong D."/>
            <person name="Zimmer A."/>
            <person name="Zwirko Z."/>
            <person name="Jaffe D.B."/>
            <person name="Alvarez P."/>
            <person name="Brockman W."/>
            <person name="Butler J."/>
            <person name="Chin C."/>
            <person name="Gnerre S."/>
            <person name="Grabherr M."/>
            <person name="Kleber M."/>
            <person name="Mauceli E."/>
            <person name="MacCallum I."/>
        </authorList>
    </citation>
    <scope>NUCLEOTIDE SEQUENCE [LARGE SCALE GENOMIC DNA]</scope>
    <source>
        <strain evidence="3">MSH-3 / Tucson 14011-0111.49</strain>
    </source>
</reference>
<feature type="region of interest" description="Disordered" evidence="1">
    <location>
        <begin position="1"/>
        <end position="115"/>
    </location>
</feature>
<proteinExistence type="predicted"/>
<sequence>MKSNGDVEAATPQPVAGSKTSNGHGHGQSNGNGNGNGTGNGNGYHQNGGRRDSTQAFTPLLAQHNQTNGEGLGNQAPPATPTGNTVLYESTPSNNNEWKASEDINNLKERSSGAC</sequence>